<dbReference type="Pfam" id="PF00126">
    <property type="entry name" value="HTH_1"/>
    <property type="match status" value="1"/>
</dbReference>
<keyword evidence="3" id="KW-0238">DNA-binding</keyword>
<dbReference type="InterPro" id="IPR000847">
    <property type="entry name" value="LysR_HTH_N"/>
</dbReference>
<proteinExistence type="inferred from homology"/>
<feature type="domain" description="HTH lysR-type" evidence="5">
    <location>
        <begin position="1"/>
        <end position="60"/>
    </location>
</feature>
<evidence type="ECO:0000313" key="7">
    <source>
        <dbReference type="Proteomes" id="UP001216253"/>
    </source>
</evidence>
<dbReference type="InterPro" id="IPR036390">
    <property type="entry name" value="WH_DNA-bd_sf"/>
</dbReference>
<evidence type="ECO:0000256" key="4">
    <source>
        <dbReference type="ARBA" id="ARBA00023163"/>
    </source>
</evidence>
<sequence>MDLSLTKLRQLLTVARCGSFSRAAVELNISQPALSRSIAAIEQRYGFPIFNRLGHGIEPTSAGAQVIAQAQPLLQSMHVFDNNMRLMGSGEAGQLALGMTPLLASQLLAAFAGDLFGPASQVQLRVLIRPGEHLLSALKDDAIELFFYPESHVTAAEEVDVEPVGRIVPACVVRAGHPLAAQVRVTLADLSRFPWGSSVEPPHEPELPVSARLICDNYHVLREAVLTSDLVCICSRDFVAPQLADGSLRAISVEGMPLPPASIHMARLRGRIHSPLALVAIGWIRHALAAGKLAS</sequence>
<dbReference type="EMBL" id="JARESE010000070">
    <property type="protein sequence ID" value="MDE8654054.1"/>
    <property type="molecule type" value="Genomic_DNA"/>
</dbReference>
<name>A0ABT5WVX2_9SPHN</name>
<dbReference type="InterPro" id="IPR005119">
    <property type="entry name" value="LysR_subst-bd"/>
</dbReference>
<organism evidence="6 7">
    <name type="scientific">Novosphingobium album</name>
    <name type="common">ex Liu et al. 2023</name>
    <dbReference type="NCBI Taxonomy" id="3031130"/>
    <lineage>
        <taxon>Bacteria</taxon>
        <taxon>Pseudomonadati</taxon>
        <taxon>Pseudomonadota</taxon>
        <taxon>Alphaproteobacteria</taxon>
        <taxon>Sphingomonadales</taxon>
        <taxon>Sphingomonadaceae</taxon>
        <taxon>Novosphingobium</taxon>
    </lineage>
</organism>
<keyword evidence="4" id="KW-0804">Transcription</keyword>
<gene>
    <name evidence="6" type="ORF">PYV00_20375</name>
</gene>
<dbReference type="PROSITE" id="PS50931">
    <property type="entry name" value="HTH_LYSR"/>
    <property type="match status" value="1"/>
</dbReference>
<dbReference type="PANTHER" id="PTHR30126">
    <property type="entry name" value="HTH-TYPE TRANSCRIPTIONAL REGULATOR"/>
    <property type="match status" value="1"/>
</dbReference>
<dbReference type="PANTHER" id="PTHR30126:SF98">
    <property type="entry name" value="HTH-TYPE TRANSCRIPTIONAL ACTIVATOR BAUR"/>
    <property type="match status" value="1"/>
</dbReference>
<dbReference type="Gene3D" id="1.10.10.10">
    <property type="entry name" value="Winged helix-like DNA-binding domain superfamily/Winged helix DNA-binding domain"/>
    <property type="match status" value="1"/>
</dbReference>
<dbReference type="SUPFAM" id="SSF46785">
    <property type="entry name" value="Winged helix' DNA-binding domain"/>
    <property type="match status" value="1"/>
</dbReference>
<evidence type="ECO:0000256" key="1">
    <source>
        <dbReference type="ARBA" id="ARBA00009437"/>
    </source>
</evidence>
<evidence type="ECO:0000313" key="6">
    <source>
        <dbReference type="EMBL" id="MDE8654054.1"/>
    </source>
</evidence>
<evidence type="ECO:0000259" key="5">
    <source>
        <dbReference type="PROSITE" id="PS50931"/>
    </source>
</evidence>
<dbReference type="Proteomes" id="UP001216253">
    <property type="component" value="Unassembled WGS sequence"/>
</dbReference>
<dbReference type="RefSeq" id="WP_275230168.1">
    <property type="nucleotide sequence ID" value="NZ_JARESE010000070.1"/>
</dbReference>
<keyword evidence="2" id="KW-0805">Transcription regulation</keyword>
<dbReference type="Gene3D" id="3.40.190.10">
    <property type="entry name" value="Periplasmic binding protein-like II"/>
    <property type="match status" value="2"/>
</dbReference>
<accession>A0ABT5WVX2</accession>
<protein>
    <submittedName>
        <fullName evidence="6">LysR family transcriptional regulator</fullName>
    </submittedName>
</protein>
<dbReference type="Pfam" id="PF03466">
    <property type="entry name" value="LysR_substrate"/>
    <property type="match status" value="1"/>
</dbReference>
<comment type="caution">
    <text evidence="6">The sequence shown here is derived from an EMBL/GenBank/DDBJ whole genome shotgun (WGS) entry which is preliminary data.</text>
</comment>
<dbReference type="SUPFAM" id="SSF53850">
    <property type="entry name" value="Periplasmic binding protein-like II"/>
    <property type="match status" value="1"/>
</dbReference>
<comment type="similarity">
    <text evidence="1">Belongs to the LysR transcriptional regulatory family.</text>
</comment>
<reference evidence="6 7" key="1">
    <citation type="submission" date="2023-03" db="EMBL/GenBank/DDBJ databases">
        <title>NovoSphingobium album sp. nov. isolated from polycyclic aromatic hydrocarbons- and heavy-metal polluted soil.</title>
        <authorList>
            <person name="Liu Z."/>
            <person name="Wang K."/>
        </authorList>
    </citation>
    <scope>NUCLEOTIDE SEQUENCE [LARGE SCALE GENOMIC DNA]</scope>
    <source>
        <strain evidence="6 7">H3SJ31-1</strain>
    </source>
</reference>
<dbReference type="CDD" id="cd05466">
    <property type="entry name" value="PBP2_LTTR_substrate"/>
    <property type="match status" value="1"/>
</dbReference>
<dbReference type="PRINTS" id="PR00039">
    <property type="entry name" value="HTHLYSR"/>
</dbReference>
<evidence type="ECO:0000256" key="3">
    <source>
        <dbReference type="ARBA" id="ARBA00023125"/>
    </source>
</evidence>
<dbReference type="InterPro" id="IPR036388">
    <property type="entry name" value="WH-like_DNA-bd_sf"/>
</dbReference>
<keyword evidence="7" id="KW-1185">Reference proteome</keyword>
<evidence type="ECO:0000256" key="2">
    <source>
        <dbReference type="ARBA" id="ARBA00023015"/>
    </source>
</evidence>